<dbReference type="Proteomes" id="UP001497453">
    <property type="component" value="Chromosome 3"/>
</dbReference>
<feature type="compositionally biased region" description="Low complexity" evidence="1">
    <location>
        <begin position="353"/>
        <end position="379"/>
    </location>
</feature>
<organism evidence="3 4">
    <name type="scientific">Somion occarium</name>
    <dbReference type="NCBI Taxonomy" id="3059160"/>
    <lineage>
        <taxon>Eukaryota</taxon>
        <taxon>Fungi</taxon>
        <taxon>Dikarya</taxon>
        <taxon>Basidiomycota</taxon>
        <taxon>Agaricomycotina</taxon>
        <taxon>Agaricomycetes</taxon>
        <taxon>Polyporales</taxon>
        <taxon>Cerrenaceae</taxon>
        <taxon>Somion</taxon>
    </lineage>
</organism>
<dbReference type="EMBL" id="OZ037946">
    <property type="protein sequence ID" value="CAL1703365.1"/>
    <property type="molecule type" value="Genomic_DNA"/>
</dbReference>
<dbReference type="PANTHER" id="PTHR21068:SF43">
    <property type="entry name" value="SPARTIN"/>
    <property type="match status" value="1"/>
</dbReference>
<feature type="region of interest" description="Disordered" evidence="1">
    <location>
        <begin position="138"/>
        <end position="162"/>
    </location>
</feature>
<feature type="region of interest" description="Disordered" evidence="1">
    <location>
        <begin position="352"/>
        <end position="433"/>
    </location>
</feature>
<feature type="compositionally biased region" description="Low complexity" evidence="1">
    <location>
        <begin position="403"/>
        <end position="423"/>
    </location>
</feature>
<dbReference type="Pfam" id="PF06911">
    <property type="entry name" value="Senescence"/>
    <property type="match status" value="1"/>
</dbReference>
<protein>
    <recommendedName>
        <fullName evidence="2">Senescence domain-containing protein</fullName>
    </recommendedName>
</protein>
<evidence type="ECO:0000313" key="4">
    <source>
        <dbReference type="Proteomes" id="UP001497453"/>
    </source>
</evidence>
<name>A0ABP1D664_9APHY</name>
<evidence type="ECO:0000256" key="1">
    <source>
        <dbReference type="SAM" id="MobiDB-lite"/>
    </source>
</evidence>
<reference evidence="4" key="1">
    <citation type="submission" date="2024-04" db="EMBL/GenBank/DDBJ databases">
        <authorList>
            <person name="Shaw F."/>
            <person name="Minotto A."/>
        </authorList>
    </citation>
    <scope>NUCLEOTIDE SEQUENCE [LARGE SCALE GENOMIC DNA]</scope>
</reference>
<evidence type="ECO:0000259" key="2">
    <source>
        <dbReference type="Pfam" id="PF06911"/>
    </source>
</evidence>
<evidence type="ECO:0000313" key="3">
    <source>
        <dbReference type="EMBL" id="CAL1703365.1"/>
    </source>
</evidence>
<keyword evidence="4" id="KW-1185">Reference proteome</keyword>
<sequence length="535" mass="57035">MTSQTNSNSFSIVNVPDVHLRLRGHEETGTLSLECVDTTALSATPQQAGLTEDTNNRSVYLVLHLNEHAFPLEPVTPINLIIYQDGRRAYSFNFNNAPVTLTIPGSFPHTLTRNVAEDIENFDHILTQYADFRWESQGSALPDNDESAVPTYEAGPAPATRVEEGKRVPNPELRGTLVLMDEASGEVVAEVPERLGVSIKEDPSVSGASRDGASAGPVVLELPPDVYDVYTGAKDAKDVREEDLLEAREIFVTAIPPEEQDWITKSANLVSYAISTSTSLLATGLTTASKYYIGHSKAYTPPASSPTSTPGVTTPPTPHPYLSRAHAWTSQAARASARTGELVEGIIRSAVGNKNAPSSNKPSSLHQSPTSTPPRISSPGYKVYTPKSRATTPAGLAPPLPPRTLSAGGSRSPAGSRPTSPRPKTTQPEQPHKPLKTTHKIALSANLVLATIDDSANRLFEAGSQNLSAVVGHKYGPQAGHNTHSATQTAKNVTLVYIDMKGFARKALIRKAGTEWVKGRVGSPKTSPAVAGKSS</sequence>
<gene>
    <name evidence="3" type="ORF">GFSPODELE1_LOCUS4537</name>
</gene>
<feature type="domain" description="Senescence" evidence="2">
    <location>
        <begin position="261"/>
        <end position="513"/>
    </location>
</feature>
<accession>A0ABP1D664</accession>
<feature type="compositionally biased region" description="Low complexity" evidence="1">
    <location>
        <begin position="300"/>
        <end position="312"/>
    </location>
</feature>
<dbReference type="InterPro" id="IPR009686">
    <property type="entry name" value="Senescence/spartin_C"/>
</dbReference>
<dbReference type="InterPro" id="IPR045036">
    <property type="entry name" value="Spartin-like"/>
</dbReference>
<feature type="region of interest" description="Disordered" evidence="1">
    <location>
        <begin position="300"/>
        <end position="322"/>
    </location>
</feature>
<proteinExistence type="predicted"/>
<dbReference type="PANTHER" id="PTHR21068">
    <property type="entry name" value="SPARTIN"/>
    <property type="match status" value="1"/>
</dbReference>